<dbReference type="EMBL" id="BAAANL010000005">
    <property type="protein sequence ID" value="GAA1866512.1"/>
    <property type="molecule type" value="Genomic_DNA"/>
</dbReference>
<feature type="compositionally biased region" description="Basic residues" evidence="1">
    <location>
        <begin position="50"/>
        <end position="77"/>
    </location>
</feature>
<feature type="region of interest" description="Disordered" evidence="1">
    <location>
        <begin position="31"/>
        <end position="77"/>
    </location>
</feature>
<evidence type="ECO:0000313" key="3">
    <source>
        <dbReference type="Proteomes" id="UP001501094"/>
    </source>
</evidence>
<accession>A0ABN2NG65</accession>
<feature type="compositionally biased region" description="Low complexity" evidence="1">
    <location>
        <begin position="31"/>
        <end position="44"/>
    </location>
</feature>
<comment type="caution">
    <text evidence="2">The sequence shown here is derived from an EMBL/GenBank/DDBJ whole genome shotgun (WGS) entry which is preliminary data.</text>
</comment>
<protein>
    <submittedName>
        <fullName evidence="2">Uncharacterized protein</fullName>
    </submittedName>
</protein>
<organism evidence="2 3">
    <name type="scientific">Myceligenerans crystallogenes</name>
    <dbReference type="NCBI Taxonomy" id="316335"/>
    <lineage>
        <taxon>Bacteria</taxon>
        <taxon>Bacillati</taxon>
        <taxon>Actinomycetota</taxon>
        <taxon>Actinomycetes</taxon>
        <taxon>Micrococcales</taxon>
        <taxon>Promicromonosporaceae</taxon>
        <taxon>Myceligenerans</taxon>
    </lineage>
</organism>
<dbReference type="Proteomes" id="UP001501094">
    <property type="component" value="Unassembled WGS sequence"/>
</dbReference>
<reference evidence="2 3" key="1">
    <citation type="journal article" date="2019" name="Int. J. Syst. Evol. Microbiol.">
        <title>The Global Catalogue of Microorganisms (GCM) 10K type strain sequencing project: providing services to taxonomists for standard genome sequencing and annotation.</title>
        <authorList>
            <consortium name="The Broad Institute Genomics Platform"/>
            <consortium name="The Broad Institute Genome Sequencing Center for Infectious Disease"/>
            <person name="Wu L."/>
            <person name="Ma J."/>
        </authorList>
    </citation>
    <scope>NUCLEOTIDE SEQUENCE [LARGE SCALE GENOMIC DNA]</scope>
    <source>
        <strain evidence="2 3">JCM 14326</strain>
    </source>
</reference>
<name>A0ABN2NG65_9MICO</name>
<proteinExistence type="predicted"/>
<keyword evidence="3" id="KW-1185">Reference proteome</keyword>
<sequence>MPSANDATTTATAPAAVAMIQAFLRAATFTPLSGSGSNDSPLSSQATVRGRAKRAVCPHVRSRQRRNRGGRPAGRRLRVAALGGSRLRGAAPCRAAPACQWVVLVFAA</sequence>
<evidence type="ECO:0000256" key="1">
    <source>
        <dbReference type="SAM" id="MobiDB-lite"/>
    </source>
</evidence>
<evidence type="ECO:0000313" key="2">
    <source>
        <dbReference type="EMBL" id="GAA1866512.1"/>
    </source>
</evidence>
<gene>
    <name evidence="2" type="ORF">GCM10009751_25820</name>
</gene>